<comment type="caution">
    <text evidence="2">The sequence shown here is derived from an EMBL/GenBank/DDBJ whole genome shotgun (WGS) entry which is preliminary data.</text>
</comment>
<feature type="region of interest" description="Disordered" evidence="1">
    <location>
        <begin position="1"/>
        <end position="66"/>
    </location>
</feature>
<evidence type="ECO:0000256" key="1">
    <source>
        <dbReference type="SAM" id="MobiDB-lite"/>
    </source>
</evidence>
<name>A0A1F8B8Z2_9BACT</name>
<gene>
    <name evidence="2" type="ORF">A2892_00640</name>
</gene>
<protein>
    <submittedName>
        <fullName evidence="2">Uncharacterized protein</fullName>
    </submittedName>
</protein>
<feature type="compositionally biased region" description="Basic and acidic residues" evidence="1">
    <location>
        <begin position="56"/>
        <end position="66"/>
    </location>
</feature>
<dbReference type="AlphaFoldDB" id="A0A1F8B8Z2"/>
<proteinExistence type="predicted"/>
<sequence length="66" mass="7389">MDESEEQSGPQKRRSFGSEGTQSQNKSPLTIRHNTSIRGRRGVSIMETHHPSGKIVAREEPKPSMD</sequence>
<evidence type="ECO:0000313" key="3">
    <source>
        <dbReference type="Proteomes" id="UP000176404"/>
    </source>
</evidence>
<dbReference type="EMBL" id="MGHD01000004">
    <property type="protein sequence ID" value="OGM60516.1"/>
    <property type="molecule type" value="Genomic_DNA"/>
</dbReference>
<organism evidence="2 3">
    <name type="scientific">Candidatus Woesebacteria bacterium RIFCSPLOWO2_01_FULL_39_10b</name>
    <dbReference type="NCBI Taxonomy" id="1802517"/>
    <lineage>
        <taxon>Bacteria</taxon>
        <taxon>Candidatus Woeseibacteriota</taxon>
    </lineage>
</organism>
<evidence type="ECO:0000313" key="2">
    <source>
        <dbReference type="EMBL" id="OGM60516.1"/>
    </source>
</evidence>
<feature type="compositionally biased region" description="Polar residues" evidence="1">
    <location>
        <begin position="18"/>
        <end position="37"/>
    </location>
</feature>
<accession>A0A1F8B8Z2</accession>
<reference evidence="2 3" key="1">
    <citation type="journal article" date="2016" name="Nat. Commun.">
        <title>Thousands of microbial genomes shed light on interconnected biogeochemical processes in an aquifer system.</title>
        <authorList>
            <person name="Anantharaman K."/>
            <person name="Brown C.T."/>
            <person name="Hug L.A."/>
            <person name="Sharon I."/>
            <person name="Castelle C.J."/>
            <person name="Probst A.J."/>
            <person name="Thomas B.C."/>
            <person name="Singh A."/>
            <person name="Wilkins M.J."/>
            <person name="Karaoz U."/>
            <person name="Brodie E.L."/>
            <person name="Williams K.H."/>
            <person name="Hubbard S.S."/>
            <person name="Banfield J.F."/>
        </authorList>
    </citation>
    <scope>NUCLEOTIDE SEQUENCE [LARGE SCALE GENOMIC DNA]</scope>
</reference>
<dbReference type="Proteomes" id="UP000176404">
    <property type="component" value="Unassembled WGS sequence"/>
</dbReference>